<feature type="transmembrane region" description="Helical" evidence="7">
    <location>
        <begin position="238"/>
        <end position="263"/>
    </location>
</feature>
<dbReference type="InterPro" id="IPR003362">
    <property type="entry name" value="Bact_transf"/>
</dbReference>
<dbReference type="NCBIfam" id="TIGR03025">
    <property type="entry name" value="EPS_sugtrans"/>
    <property type="match status" value="1"/>
</dbReference>
<keyword evidence="3" id="KW-0808">Transferase</keyword>
<feature type="transmembrane region" description="Helical" evidence="7">
    <location>
        <begin position="20"/>
        <end position="42"/>
    </location>
</feature>
<dbReference type="PANTHER" id="PTHR30576">
    <property type="entry name" value="COLANIC BIOSYNTHESIS UDP-GLUCOSE LIPID CARRIER TRANSFERASE"/>
    <property type="match status" value="1"/>
</dbReference>
<dbReference type="PANTHER" id="PTHR30576:SF0">
    <property type="entry name" value="UNDECAPRENYL-PHOSPHATE N-ACETYLGALACTOSAMINYL 1-PHOSPHATE TRANSFERASE-RELATED"/>
    <property type="match status" value="1"/>
</dbReference>
<proteinExistence type="inferred from homology"/>
<dbReference type="RefSeq" id="WP_266122515.1">
    <property type="nucleotide sequence ID" value="NZ_JAJHNU010000001.1"/>
</dbReference>
<evidence type="ECO:0000313" key="10">
    <source>
        <dbReference type="Proteomes" id="UP001168613"/>
    </source>
</evidence>
<evidence type="ECO:0000256" key="5">
    <source>
        <dbReference type="ARBA" id="ARBA00022989"/>
    </source>
</evidence>
<comment type="similarity">
    <text evidence="2">Belongs to the bacterial sugar transferase family.</text>
</comment>
<evidence type="ECO:0000256" key="2">
    <source>
        <dbReference type="ARBA" id="ARBA00006464"/>
    </source>
</evidence>
<comment type="caution">
    <text evidence="9">The sequence shown here is derived from an EMBL/GenBank/DDBJ whole genome shotgun (WGS) entry which is preliminary data.</text>
</comment>
<evidence type="ECO:0000256" key="4">
    <source>
        <dbReference type="ARBA" id="ARBA00022692"/>
    </source>
</evidence>
<feature type="transmembrane region" description="Helical" evidence="7">
    <location>
        <begin position="54"/>
        <end position="73"/>
    </location>
</feature>
<keyword evidence="4 7" id="KW-0812">Transmembrane</keyword>
<feature type="transmembrane region" description="Helical" evidence="7">
    <location>
        <begin position="85"/>
        <end position="105"/>
    </location>
</feature>
<reference evidence="9" key="1">
    <citation type="submission" date="2021-11" db="EMBL/GenBank/DDBJ databases">
        <title>Draft genome sequence of Alcaligenes endophyticus type strain CCUG 75668T.</title>
        <authorList>
            <person name="Salva-Serra F."/>
            <person name="Duran R.E."/>
            <person name="Seeger M."/>
            <person name="Moore E.R.B."/>
            <person name="Jaen-Luchoro D."/>
        </authorList>
    </citation>
    <scope>NUCLEOTIDE SEQUENCE</scope>
    <source>
        <strain evidence="9">CCUG 75668</strain>
    </source>
</reference>
<feature type="transmembrane region" description="Helical" evidence="7">
    <location>
        <begin position="111"/>
        <end position="130"/>
    </location>
</feature>
<dbReference type="Proteomes" id="UP001168613">
    <property type="component" value="Unassembled WGS sequence"/>
</dbReference>
<feature type="domain" description="Bacterial sugar transferase" evidence="8">
    <location>
        <begin position="237"/>
        <end position="418"/>
    </location>
</feature>
<evidence type="ECO:0000256" key="3">
    <source>
        <dbReference type="ARBA" id="ARBA00022679"/>
    </source>
</evidence>
<dbReference type="EMBL" id="JAJHNU010000001">
    <property type="protein sequence ID" value="MDN4120152.1"/>
    <property type="molecule type" value="Genomic_DNA"/>
</dbReference>
<evidence type="ECO:0000256" key="7">
    <source>
        <dbReference type="SAM" id="Phobius"/>
    </source>
</evidence>
<evidence type="ECO:0000256" key="1">
    <source>
        <dbReference type="ARBA" id="ARBA00004141"/>
    </source>
</evidence>
<keyword evidence="5 7" id="KW-1133">Transmembrane helix</keyword>
<dbReference type="Pfam" id="PF02397">
    <property type="entry name" value="Bac_transf"/>
    <property type="match status" value="1"/>
</dbReference>
<keyword evidence="6 7" id="KW-0472">Membrane</keyword>
<protein>
    <submittedName>
        <fullName evidence="9">Exopolysaccharide biosynthesis polyprenyl glycosylphosphotransferase</fullName>
    </submittedName>
</protein>
<accession>A0ABT8EG32</accession>
<keyword evidence="10" id="KW-1185">Reference proteome</keyword>
<name>A0ABT8EG32_9BURK</name>
<comment type="subcellular location">
    <subcellularLocation>
        <location evidence="1">Membrane</location>
        <topology evidence="1">Multi-pass membrane protein</topology>
    </subcellularLocation>
</comment>
<organism evidence="9 10">
    <name type="scientific">Alcaligenes endophyticus</name>
    <dbReference type="NCBI Taxonomy" id="1929088"/>
    <lineage>
        <taxon>Bacteria</taxon>
        <taxon>Pseudomonadati</taxon>
        <taxon>Pseudomonadota</taxon>
        <taxon>Betaproteobacteria</taxon>
        <taxon>Burkholderiales</taxon>
        <taxon>Alcaligenaceae</taxon>
        <taxon>Alcaligenes</taxon>
    </lineage>
</organism>
<evidence type="ECO:0000313" key="9">
    <source>
        <dbReference type="EMBL" id="MDN4120152.1"/>
    </source>
</evidence>
<dbReference type="InterPro" id="IPR017475">
    <property type="entry name" value="EPS_sugar_tfrase"/>
</dbReference>
<sequence length="424" mass="48645">MKISPFKRLKRLHERILLSFWFLLALGWLVSVALPYLVFWSWHDLLHPNPGQQIALWATSAANIISYVAAVYLRGLHPGGRSAGLLMTQTVFVYSLTALVVFMTQLPVSRYLLLASGMCAVLWQYIEYALTYKYQRIKLAIITEGQYTDALMQLDLIDARRLPELALGDVRYDAVVANFDEIDEHQQRFLTQCALQRIPAYHDKQIYESLSGKVQIHRMSENNMGALLPSPMYERLKLIFDVALVIASFPITIPIALLTALLVRLESPGPVIYTQTRIGQGNKPFTIYKFRSMRFDRQAPEQFACEEDPRITKVGRIIRKLRIDELPQFLNILKGEMSLIGPRPEQPSFVKEYDQKIPFYSYRHIVKPGISGWAQVRHGYTATADETQIKIEHDFYYIKNCSLGLDLLIVLLTIRVMLTGFGAR</sequence>
<evidence type="ECO:0000259" key="8">
    <source>
        <dbReference type="Pfam" id="PF02397"/>
    </source>
</evidence>
<gene>
    <name evidence="9" type="ORF">LMS43_02495</name>
</gene>
<evidence type="ECO:0000256" key="6">
    <source>
        <dbReference type="ARBA" id="ARBA00023136"/>
    </source>
</evidence>